<sequence length="153" mass="16910">MQIVSNTSPLIFLSKLGALDLLPLCFDGISIPQAVQEELGEFTLPAFVNRVSISPFGSRLVDGMIGNLHRGELEVMVLAQESRADLVLLDDLAARNKAKRRFGLKIMGTVGVVQLAYAKGHLSRQQAHDYYDELVLQHGLYLSPEILQHLKSL</sequence>
<dbReference type="PANTHER" id="PTHR39550:SF1">
    <property type="entry name" value="SLL0658 PROTEIN"/>
    <property type="match status" value="1"/>
</dbReference>
<name>A0A8B0SIT3_9GAMM</name>
<dbReference type="Proteomes" id="UP000664466">
    <property type="component" value="Unassembled WGS sequence"/>
</dbReference>
<reference evidence="1 3" key="1">
    <citation type="submission" date="2021-03" db="EMBL/GenBank/DDBJ databases">
        <title>Draft genome and methylome analysis of Thiotrix fructosivoruns ATCC 49748.</title>
        <authorList>
            <person name="Fomenkov A."/>
            <person name="Grabovich M.Y."/>
            <person name="Roberts R.J."/>
        </authorList>
    </citation>
    <scope>NUCLEOTIDE SEQUENCE [LARGE SCALE GENOMIC DNA]</scope>
    <source>
        <strain evidence="1 3">ATCC 49748</strain>
    </source>
</reference>
<dbReference type="Pfam" id="PF11848">
    <property type="entry name" value="DUF3368"/>
    <property type="match status" value="1"/>
</dbReference>
<dbReference type="EMBL" id="CP072748">
    <property type="protein sequence ID" value="QTX10924.1"/>
    <property type="molecule type" value="Genomic_DNA"/>
</dbReference>
<evidence type="ECO:0000313" key="1">
    <source>
        <dbReference type="EMBL" id="MBO0613661.1"/>
    </source>
</evidence>
<evidence type="ECO:0000313" key="3">
    <source>
        <dbReference type="Proteomes" id="UP000664466"/>
    </source>
</evidence>
<reference evidence="2" key="2">
    <citation type="submission" date="2021-04" db="EMBL/GenBank/DDBJ databases">
        <title>Complete Genome and methylome analysis of Thiothrix fructosivorans ATCC 49748.</title>
        <authorList>
            <person name="Fomenkov A."/>
            <person name="Sun L."/>
            <person name="Vincze T."/>
            <person name="Grabovich M.Y."/>
            <person name="Roberts R.J."/>
        </authorList>
    </citation>
    <scope>NUCLEOTIDE SEQUENCE</scope>
    <source>
        <strain evidence="2">ATCC 49748</strain>
    </source>
</reference>
<accession>A0A8B0SIT3</accession>
<proteinExistence type="predicted"/>
<dbReference type="EMBL" id="JAFMPM010000006">
    <property type="protein sequence ID" value="MBO0613661.1"/>
    <property type="molecule type" value="Genomic_DNA"/>
</dbReference>
<keyword evidence="3" id="KW-1185">Reference proteome</keyword>
<dbReference type="AlphaFoldDB" id="A0A8B0SIT3"/>
<organism evidence="2">
    <name type="scientific">Thiothrix fructosivorans</name>
    <dbReference type="NCBI Taxonomy" id="111770"/>
    <lineage>
        <taxon>Bacteria</taxon>
        <taxon>Pseudomonadati</taxon>
        <taxon>Pseudomonadota</taxon>
        <taxon>Gammaproteobacteria</taxon>
        <taxon>Thiotrichales</taxon>
        <taxon>Thiotrichaceae</taxon>
        <taxon>Thiothrix</taxon>
    </lineage>
</organism>
<dbReference type="RefSeq" id="WP_207251334.1">
    <property type="nucleotide sequence ID" value="NZ_JAFMPM010000006.1"/>
</dbReference>
<gene>
    <name evidence="2" type="ORF">J1836_000660</name>
    <name evidence="1" type="ORF">J1836_12155</name>
</gene>
<protein>
    <submittedName>
        <fullName evidence="2">DUF3368 domain-containing protein</fullName>
    </submittedName>
</protein>
<dbReference type="PANTHER" id="PTHR39550">
    <property type="entry name" value="SLL0658 PROTEIN"/>
    <property type="match status" value="1"/>
</dbReference>
<dbReference type="InterPro" id="IPR021799">
    <property type="entry name" value="PIN-like_prokaryotic"/>
</dbReference>
<evidence type="ECO:0000313" key="2">
    <source>
        <dbReference type="EMBL" id="QTX10924.1"/>
    </source>
</evidence>